<dbReference type="PANTHER" id="PTHR43449:SF1">
    <property type="entry name" value="POLYMERASE BETA NUCLEOTIDYLTRANSFERASE DOMAIN-CONTAINING PROTEIN"/>
    <property type="match status" value="1"/>
</dbReference>
<sequence length="264" mass="30177">MVTVSGIVDLELRRYIEANLVRILDLFSPRHIIVFGSRVNGTAKEDSDIDLIVVSDAFEGMPFLERARRFNEAVPWHIRVDVWCLTVMEFERLRRQVGIVAEACRDGVWILRGELLPDEEVNGVMTIEEQVQAWMKQGEDELEKARILFEHDKYDGAAVFAQQAAEKFLKALYIARFQVMPPRTHDIQILAMALGAPSELAAIGRPLTEDYFRAKYPDLAGAAPYEVFDANTASERIQQAEKIRDWVKERLIDIQGAQNQNFLL</sequence>
<name>A0ABT2ENF0_9BACT</name>
<feature type="domain" description="HEPN" evidence="1">
    <location>
        <begin position="135"/>
        <end position="243"/>
    </location>
</feature>
<dbReference type="InterPro" id="IPR007842">
    <property type="entry name" value="HEPN_dom"/>
</dbReference>
<dbReference type="SUPFAM" id="SSF81301">
    <property type="entry name" value="Nucleotidyltransferase"/>
    <property type="match status" value="1"/>
</dbReference>
<evidence type="ECO:0000259" key="1">
    <source>
        <dbReference type="PROSITE" id="PS50910"/>
    </source>
</evidence>
<evidence type="ECO:0000313" key="2">
    <source>
        <dbReference type="EMBL" id="MCS3918445.1"/>
    </source>
</evidence>
<dbReference type="RefSeq" id="WP_259094231.1">
    <property type="nucleotide sequence ID" value="NZ_CP130454.1"/>
</dbReference>
<dbReference type="Gene3D" id="1.20.120.330">
    <property type="entry name" value="Nucleotidyltransferases domain 2"/>
    <property type="match status" value="1"/>
</dbReference>
<evidence type="ECO:0000313" key="3">
    <source>
        <dbReference type="Proteomes" id="UP001204798"/>
    </source>
</evidence>
<dbReference type="Pfam" id="PF01909">
    <property type="entry name" value="NTP_transf_2"/>
    <property type="match status" value="1"/>
</dbReference>
<dbReference type="Gene3D" id="3.30.460.10">
    <property type="entry name" value="Beta Polymerase, domain 2"/>
    <property type="match status" value="1"/>
</dbReference>
<protein>
    <submittedName>
        <fullName evidence="2">HEPN domain-containing protein/predicted nucleotidyltransferase</fullName>
    </submittedName>
</protein>
<dbReference type="EMBL" id="JANUCP010000001">
    <property type="protein sequence ID" value="MCS3918445.1"/>
    <property type="molecule type" value="Genomic_DNA"/>
</dbReference>
<dbReference type="CDD" id="cd05403">
    <property type="entry name" value="NT_KNTase_like"/>
    <property type="match status" value="1"/>
</dbReference>
<gene>
    <name evidence="2" type="ORF">M2350_000842</name>
</gene>
<organism evidence="2 3">
    <name type="scientific">Candidatus Fervidibacter sacchari</name>
    <dbReference type="NCBI Taxonomy" id="1448929"/>
    <lineage>
        <taxon>Bacteria</taxon>
        <taxon>Candidatus Fervidibacterota</taxon>
        <taxon>Candidatus Fervidibacter</taxon>
    </lineage>
</organism>
<dbReference type="PROSITE" id="PS50910">
    <property type="entry name" value="HEPN"/>
    <property type="match status" value="1"/>
</dbReference>
<dbReference type="InterPro" id="IPR043519">
    <property type="entry name" value="NT_sf"/>
</dbReference>
<dbReference type="SUPFAM" id="SSF81593">
    <property type="entry name" value="Nucleotidyltransferase substrate binding subunit/domain"/>
    <property type="match status" value="1"/>
</dbReference>
<dbReference type="Pfam" id="PF05168">
    <property type="entry name" value="HEPN"/>
    <property type="match status" value="1"/>
</dbReference>
<dbReference type="Proteomes" id="UP001204798">
    <property type="component" value="Unassembled WGS sequence"/>
</dbReference>
<accession>A0ABT2ENF0</accession>
<comment type="caution">
    <text evidence="2">The sequence shown here is derived from an EMBL/GenBank/DDBJ whole genome shotgun (WGS) entry which is preliminary data.</text>
</comment>
<dbReference type="SMART" id="SM00748">
    <property type="entry name" value="HEPN"/>
    <property type="match status" value="1"/>
</dbReference>
<proteinExistence type="predicted"/>
<keyword evidence="3" id="KW-1185">Reference proteome</keyword>
<dbReference type="PANTHER" id="PTHR43449">
    <property type="entry name" value="NUCLEOTIDYLTRANSFERASE"/>
    <property type="match status" value="1"/>
</dbReference>
<reference evidence="2 3" key="1">
    <citation type="submission" date="2022-08" db="EMBL/GenBank/DDBJ databases">
        <title>Bacterial and archaeal communities from various locations to study Microbial Dark Matter (Phase II).</title>
        <authorList>
            <person name="Stepanauskas R."/>
        </authorList>
    </citation>
    <scope>NUCLEOTIDE SEQUENCE [LARGE SCALE GENOMIC DNA]</scope>
    <source>
        <strain evidence="2 3">PD1</strain>
    </source>
</reference>
<dbReference type="InterPro" id="IPR002934">
    <property type="entry name" value="Polymerase_NTP_transf_dom"/>
</dbReference>